<dbReference type="InterPro" id="IPR025714">
    <property type="entry name" value="Methyltranfer_dom"/>
</dbReference>
<evidence type="ECO:0000256" key="5">
    <source>
        <dbReference type="ARBA" id="ARBA00023136"/>
    </source>
</evidence>
<dbReference type="EMBL" id="BBLT01000010">
    <property type="protein sequence ID" value="GAL87042.1"/>
    <property type="molecule type" value="Genomic_DNA"/>
</dbReference>
<dbReference type="GO" id="GO:0016746">
    <property type="term" value="F:acyltransferase activity"/>
    <property type="evidence" value="ECO:0007669"/>
    <property type="project" value="UniProtKB-KW"/>
</dbReference>
<dbReference type="PANTHER" id="PTHR33406:SF13">
    <property type="entry name" value="MEMBRANE PROTEIN YDFJ"/>
    <property type="match status" value="1"/>
</dbReference>
<dbReference type="Gene3D" id="3.40.50.150">
    <property type="entry name" value="Vaccinia Virus protein VP39"/>
    <property type="match status" value="1"/>
</dbReference>
<feature type="domain" description="SSD" evidence="7">
    <location>
        <begin position="687"/>
        <end position="811"/>
    </location>
</feature>
<dbReference type="SUPFAM" id="SSF53335">
    <property type="entry name" value="S-adenosyl-L-methionine-dependent methyltransferases"/>
    <property type="match status" value="1"/>
</dbReference>
<feature type="transmembrane region" description="Helical" evidence="6">
    <location>
        <begin position="17"/>
        <end position="37"/>
    </location>
</feature>
<dbReference type="Gene3D" id="1.20.1640.10">
    <property type="entry name" value="Multidrug efflux transporter AcrB transmembrane domain"/>
    <property type="match status" value="2"/>
</dbReference>
<dbReference type="RefSeq" id="WP_045467680.1">
    <property type="nucleotide sequence ID" value="NZ_BBLT01000010.1"/>
</dbReference>
<sequence length="1284" mass="145615">MSGLFLTLYNFFEKRRWLLAVIICSIIAVAAYFASGIKMEEDISKIMPKDEKITKMNLIFQNSKFTDKLIFHLYLNDTTATDPDKLVSFSESLAEVLKGKYQPEYINDINYKVSDDMMAQVYNTFYENIPLFLDEKDYADINLLTERQQLDSTMARNYKTLISPASIVMKQFIVKDPVGITFIGLKKLQNLQYEDNYEIYNGSIVTKDKKHLVFFIDPAHSGNKTAKNAEFIKGIDATIDSLQKVENGTVKAEYFGAMAMSVGNAERIKNDITITVSIAISILVVFISLFFRRAAIVFLIFLPVAIGGLISLALLTFFRPNISAIALGMGSVLLGITIDYSLHIFTHYKSTGSPKAVIKDVTTPLLLSCLITASSFFCLMFVKSEALQDLGLFAAISCINAALIGLIVLPHFLKKKKVEEQKAEDQGSLSFVHKYTSYEFDRNPFIIGAIAVVSIICAYTYNLVEFESDMLKMNYVSDKLFVAQENLNKISSASSKSVYLVSSGKTLNEALASSEKVADQVEKLREDGVIRKYTSVSKMLISDSLQKEKIKRWNHYWTEEKKAALKKNLQESSGKYKFKPEAFAGFYELLDKQYQPVSMEELADVRKLFFNDFISESKDLTTVVTLLKVDEENKKQVYADIHENDNLTIVDKKYLTDKFIEILNRDFSLLEVLSLGLVFFILVVSYGRLELGLIAFVPMCLSWLWTLGLMGMLGLKFNIVNIIISTFILGLGIDYSIFIMSGLLQEYRLGLNNLASYKTSIFLSAFTSIVGIGVLVFAQHPALQSIAFLSIVGMFSVIIISYTVQPLLFRLLITNRTRKGFDPYTAEGIFFTIVAYTYFLSGCLLLNIVGPIVLYVLPVNTQKRKLILHYLLMYFSKSMIYIMGNVRKKIINETGEDFKKPAVIIANHQSFLDILVTIMLYPKMVMVTNEWVWNSPFFGRVIRSADFYLANSDHDSGLEKLKGLVDEGYSIIIFPEGTRAADKKVARFHKGAFLMAERLKLDILPLLLHGTGDTIAKGDLLLKSGRITMKFLPRISPEDKTYGETYSERAKLIGRYFRGEYQKLKDSEETVNYYKDRLIKNYIYKGPVLEWYLRVKLRLENNYEFFNAIIPKKAMITDLGCGYGFLCNMLGFLSEERKIVGIDYDSEKIEVANNGFAKPANVSFEAGDITKYEIPTSDVIILNDVMHYLPEAAQTDLLNNCFNKLNLGGMLILRDGDTDYQERHKGTKLTEFFSTRFVKFNKTENPLSYLSGKAIVKQAKDKGLDVEIVDNTKLTSNRIFIIKK</sequence>
<evidence type="ECO:0000256" key="2">
    <source>
        <dbReference type="ARBA" id="ARBA00022475"/>
    </source>
</evidence>
<comment type="caution">
    <text evidence="8">The sequence shown here is derived from an EMBL/GenBank/DDBJ whole genome shotgun (WGS) entry which is preliminary data.</text>
</comment>
<keyword evidence="8" id="KW-0808">Transferase</keyword>
<keyword evidence="2" id="KW-1003">Cell membrane</keyword>
<keyword evidence="8" id="KW-0012">Acyltransferase</keyword>
<dbReference type="OrthoDB" id="9803035at2"/>
<proteinExistence type="predicted"/>
<feature type="transmembrane region" description="Helical" evidence="6">
    <location>
        <begin position="667"/>
        <end position="687"/>
    </location>
</feature>
<dbReference type="CDD" id="cd07989">
    <property type="entry name" value="LPLAT_AGPAT-like"/>
    <property type="match status" value="1"/>
</dbReference>
<accession>A0A098LKY6</accession>
<feature type="transmembrane region" description="Helical" evidence="6">
    <location>
        <begin position="445"/>
        <end position="464"/>
    </location>
</feature>
<dbReference type="InterPro" id="IPR002123">
    <property type="entry name" value="Plipid/glycerol_acylTrfase"/>
</dbReference>
<dbReference type="PANTHER" id="PTHR33406">
    <property type="entry name" value="MEMBRANE PROTEIN MJ1562-RELATED"/>
    <property type="match status" value="1"/>
</dbReference>
<feature type="transmembrane region" description="Helical" evidence="6">
    <location>
        <begin position="272"/>
        <end position="291"/>
    </location>
</feature>
<dbReference type="Pfam" id="PF03176">
    <property type="entry name" value="MMPL"/>
    <property type="match status" value="2"/>
</dbReference>
<feature type="transmembrane region" description="Helical" evidence="6">
    <location>
        <begin position="866"/>
        <end position="884"/>
    </location>
</feature>
<dbReference type="InterPro" id="IPR004869">
    <property type="entry name" value="MMPL_dom"/>
</dbReference>
<dbReference type="STRING" id="153721.MYP_4272"/>
<dbReference type="InterPro" id="IPR000731">
    <property type="entry name" value="SSD"/>
</dbReference>
<feature type="transmembrane region" description="Helical" evidence="6">
    <location>
        <begin position="297"/>
        <end position="318"/>
    </location>
</feature>
<gene>
    <name evidence="8" type="ORF">MYP_4272</name>
</gene>
<dbReference type="CDD" id="cd02440">
    <property type="entry name" value="AdoMet_MTases"/>
    <property type="match status" value="1"/>
</dbReference>
<dbReference type="eggNOG" id="COG0204">
    <property type="taxonomic scope" value="Bacteria"/>
</dbReference>
<feature type="transmembrane region" description="Helical" evidence="6">
    <location>
        <begin position="390"/>
        <end position="413"/>
    </location>
</feature>
<evidence type="ECO:0000256" key="4">
    <source>
        <dbReference type="ARBA" id="ARBA00022989"/>
    </source>
</evidence>
<keyword evidence="3 6" id="KW-0812">Transmembrane</keyword>
<feature type="transmembrane region" description="Helical" evidence="6">
    <location>
        <begin position="365"/>
        <end position="383"/>
    </location>
</feature>
<evidence type="ECO:0000313" key="9">
    <source>
        <dbReference type="Proteomes" id="UP000030185"/>
    </source>
</evidence>
<evidence type="ECO:0000259" key="7">
    <source>
        <dbReference type="PROSITE" id="PS50156"/>
    </source>
</evidence>
<dbReference type="SUPFAM" id="SSF82866">
    <property type="entry name" value="Multidrug efflux transporter AcrB transmembrane domain"/>
    <property type="match status" value="2"/>
</dbReference>
<keyword evidence="9" id="KW-1185">Reference proteome</keyword>
<dbReference type="eggNOG" id="COG4258">
    <property type="taxonomic scope" value="Bacteria"/>
</dbReference>
<evidence type="ECO:0000256" key="3">
    <source>
        <dbReference type="ARBA" id="ARBA00022692"/>
    </source>
</evidence>
<keyword evidence="4 6" id="KW-1133">Transmembrane helix</keyword>
<feature type="transmembrane region" description="Helical" evidence="6">
    <location>
        <begin position="829"/>
        <end position="854"/>
    </location>
</feature>
<dbReference type="SMART" id="SM00563">
    <property type="entry name" value="PlsC"/>
    <property type="match status" value="1"/>
</dbReference>
<protein>
    <submittedName>
        <fullName evidence="8">Phospholipid/glycerol acyltransferase</fullName>
    </submittedName>
</protein>
<feature type="transmembrane region" description="Helical" evidence="6">
    <location>
        <begin position="693"/>
        <end position="715"/>
    </location>
</feature>
<reference evidence="8 9" key="1">
    <citation type="submission" date="2014-09" db="EMBL/GenBank/DDBJ databases">
        <title>Sporocytophaga myxococcoides PG-01 genome sequencing.</title>
        <authorList>
            <person name="Liu L."/>
            <person name="Gao P.J."/>
            <person name="Chen G.J."/>
            <person name="Wang L.S."/>
        </authorList>
    </citation>
    <scope>NUCLEOTIDE SEQUENCE [LARGE SCALE GENOMIC DNA]</scope>
    <source>
        <strain evidence="8 9">PG-01</strain>
    </source>
</reference>
<feature type="transmembrane region" description="Helical" evidence="6">
    <location>
        <begin position="722"/>
        <end position="741"/>
    </location>
</feature>
<comment type="subcellular location">
    <subcellularLocation>
        <location evidence="1">Cell membrane</location>
        <topology evidence="1">Multi-pass membrane protein</topology>
    </subcellularLocation>
</comment>
<dbReference type="Proteomes" id="UP000030185">
    <property type="component" value="Unassembled WGS sequence"/>
</dbReference>
<feature type="transmembrane region" description="Helical" evidence="6">
    <location>
        <begin position="785"/>
        <end position="809"/>
    </location>
</feature>
<dbReference type="GO" id="GO:0005886">
    <property type="term" value="C:plasma membrane"/>
    <property type="evidence" value="ECO:0007669"/>
    <property type="project" value="UniProtKB-SubCell"/>
</dbReference>
<dbReference type="Pfam" id="PF01553">
    <property type="entry name" value="Acyltransferase"/>
    <property type="match status" value="1"/>
</dbReference>
<evidence type="ECO:0000313" key="8">
    <source>
        <dbReference type="EMBL" id="GAL87042.1"/>
    </source>
</evidence>
<feature type="transmembrane region" description="Helical" evidence="6">
    <location>
        <begin position="325"/>
        <end position="345"/>
    </location>
</feature>
<dbReference type="PROSITE" id="PS50156">
    <property type="entry name" value="SSD"/>
    <property type="match status" value="1"/>
</dbReference>
<feature type="transmembrane region" description="Helical" evidence="6">
    <location>
        <begin position="761"/>
        <end position="778"/>
    </location>
</feature>
<name>A0A098LKY6_9BACT</name>
<evidence type="ECO:0000256" key="6">
    <source>
        <dbReference type="SAM" id="Phobius"/>
    </source>
</evidence>
<dbReference type="Pfam" id="PF13847">
    <property type="entry name" value="Methyltransf_31"/>
    <property type="match status" value="1"/>
</dbReference>
<evidence type="ECO:0000256" key="1">
    <source>
        <dbReference type="ARBA" id="ARBA00004651"/>
    </source>
</evidence>
<organism evidence="8 9">
    <name type="scientific">Sporocytophaga myxococcoides</name>
    <dbReference type="NCBI Taxonomy" id="153721"/>
    <lineage>
        <taxon>Bacteria</taxon>
        <taxon>Pseudomonadati</taxon>
        <taxon>Bacteroidota</taxon>
        <taxon>Cytophagia</taxon>
        <taxon>Cytophagales</taxon>
        <taxon>Cytophagaceae</taxon>
        <taxon>Sporocytophaga</taxon>
    </lineage>
</organism>
<dbReference type="InterPro" id="IPR029063">
    <property type="entry name" value="SAM-dependent_MTases_sf"/>
</dbReference>
<dbReference type="SUPFAM" id="SSF69593">
    <property type="entry name" value="Glycerol-3-phosphate (1)-acyltransferase"/>
    <property type="match status" value="1"/>
</dbReference>
<dbReference type="InterPro" id="IPR050545">
    <property type="entry name" value="Mycobact_MmpL"/>
</dbReference>
<keyword evidence="5 6" id="KW-0472">Membrane</keyword>